<gene>
    <name evidence="1" type="ORF">WCD74_07510</name>
</gene>
<evidence type="ECO:0000313" key="2">
    <source>
        <dbReference type="Proteomes" id="UP001385809"/>
    </source>
</evidence>
<dbReference type="EMBL" id="JBBEGN010000002">
    <property type="protein sequence ID" value="MEJ2867609.1"/>
    <property type="molecule type" value="Genomic_DNA"/>
</dbReference>
<dbReference type="Proteomes" id="UP001385809">
    <property type="component" value="Unassembled WGS sequence"/>
</dbReference>
<dbReference type="RefSeq" id="WP_337694197.1">
    <property type="nucleotide sequence ID" value="NZ_JBBEGN010000002.1"/>
</dbReference>
<evidence type="ECO:0000313" key="1">
    <source>
        <dbReference type="EMBL" id="MEJ2867609.1"/>
    </source>
</evidence>
<comment type="caution">
    <text evidence="1">The sequence shown here is derived from an EMBL/GenBank/DDBJ whole genome shotgun (WGS) entry which is preliminary data.</text>
</comment>
<keyword evidence="2" id="KW-1185">Reference proteome</keyword>
<proteinExistence type="predicted"/>
<organism evidence="1 2">
    <name type="scientific">Actinomycetospora aurantiaca</name>
    <dbReference type="NCBI Taxonomy" id="3129233"/>
    <lineage>
        <taxon>Bacteria</taxon>
        <taxon>Bacillati</taxon>
        <taxon>Actinomycetota</taxon>
        <taxon>Actinomycetes</taxon>
        <taxon>Pseudonocardiales</taxon>
        <taxon>Pseudonocardiaceae</taxon>
        <taxon>Actinomycetospora</taxon>
    </lineage>
</organism>
<accession>A0ABU8MJV6</accession>
<protein>
    <submittedName>
        <fullName evidence="1">Uncharacterized protein</fullName>
    </submittedName>
</protein>
<sequence length="65" mass="6651">MTGPFGTAANARVRISASGAVRYQLQTSAVTAKPLTALGTGMPVNEFFIGAHPLVSTPDTCAPEC</sequence>
<name>A0ABU8MJV6_9PSEU</name>
<reference evidence="1 2" key="1">
    <citation type="submission" date="2024-03" db="EMBL/GenBank/DDBJ databases">
        <title>Actinomycetospora sp. OC33-EN08, a novel actinomycete isolated from wild orchid (Aerides multiflora).</title>
        <authorList>
            <person name="Suriyachadkun C."/>
        </authorList>
    </citation>
    <scope>NUCLEOTIDE SEQUENCE [LARGE SCALE GENOMIC DNA]</scope>
    <source>
        <strain evidence="1 2">OC33-EN08</strain>
    </source>
</reference>